<dbReference type="AlphaFoldDB" id="A0A8S9XAG3"/>
<protein>
    <submittedName>
        <fullName evidence="2">Uncharacterized protein</fullName>
    </submittedName>
</protein>
<accession>A0A8S9XAG3</accession>
<keyword evidence="3" id="KW-1185">Reference proteome</keyword>
<sequence>MVMDKDAPVVVASGYRCRPKDAKVLATNSHQGFLHIILMVLLLVVIISVVDTLVFLILLVFLSLVFKVLLVVIISVVDTLVFLIFNSLVITLVFLICLLLLGFLHIIIHLQVVFSKWCASNKTTPQGIPVTRITVTTVVEDQHNHRSRLLHVKLGALERNVDLDALTVDLVKDIHGQTLAVAQKMALDAQQEVLEALTSVPVEVAVKVEVAAAEVEADNV</sequence>
<proteinExistence type="predicted"/>
<keyword evidence="1" id="KW-1133">Transmembrane helix</keyword>
<keyword evidence="1" id="KW-0472">Membrane</keyword>
<dbReference type="EMBL" id="WIXP02000009">
    <property type="protein sequence ID" value="KAF6205559.1"/>
    <property type="molecule type" value="Genomic_DNA"/>
</dbReference>
<gene>
    <name evidence="2" type="ORF">GE061_019732</name>
</gene>
<evidence type="ECO:0000256" key="1">
    <source>
        <dbReference type="SAM" id="Phobius"/>
    </source>
</evidence>
<reference evidence="2" key="1">
    <citation type="journal article" date="2021" name="Mol. Ecol. Resour.">
        <title>Apolygus lucorum genome provides insights into omnivorousness and mesophyll feeding.</title>
        <authorList>
            <person name="Liu Y."/>
            <person name="Liu H."/>
            <person name="Wang H."/>
            <person name="Huang T."/>
            <person name="Liu B."/>
            <person name="Yang B."/>
            <person name="Yin L."/>
            <person name="Li B."/>
            <person name="Zhang Y."/>
            <person name="Zhang S."/>
            <person name="Jiang F."/>
            <person name="Zhang X."/>
            <person name="Ren Y."/>
            <person name="Wang B."/>
            <person name="Wang S."/>
            <person name="Lu Y."/>
            <person name="Wu K."/>
            <person name="Fan W."/>
            <person name="Wang G."/>
        </authorList>
    </citation>
    <scope>NUCLEOTIDE SEQUENCE</scope>
    <source>
        <strain evidence="2">12Hb</strain>
    </source>
</reference>
<evidence type="ECO:0000313" key="3">
    <source>
        <dbReference type="Proteomes" id="UP000466442"/>
    </source>
</evidence>
<feature type="transmembrane region" description="Helical" evidence="1">
    <location>
        <begin position="33"/>
        <end position="61"/>
    </location>
</feature>
<evidence type="ECO:0000313" key="2">
    <source>
        <dbReference type="EMBL" id="KAF6205559.1"/>
    </source>
</evidence>
<comment type="caution">
    <text evidence="2">The sequence shown here is derived from an EMBL/GenBank/DDBJ whole genome shotgun (WGS) entry which is preliminary data.</text>
</comment>
<name>A0A8S9XAG3_APOLU</name>
<organism evidence="2 3">
    <name type="scientific">Apolygus lucorum</name>
    <name type="common">Small green plant bug</name>
    <name type="synonym">Lygocoris lucorum</name>
    <dbReference type="NCBI Taxonomy" id="248454"/>
    <lineage>
        <taxon>Eukaryota</taxon>
        <taxon>Metazoa</taxon>
        <taxon>Ecdysozoa</taxon>
        <taxon>Arthropoda</taxon>
        <taxon>Hexapoda</taxon>
        <taxon>Insecta</taxon>
        <taxon>Pterygota</taxon>
        <taxon>Neoptera</taxon>
        <taxon>Paraneoptera</taxon>
        <taxon>Hemiptera</taxon>
        <taxon>Heteroptera</taxon>
        <taxon>Panheteroptera</taxon>
        <taxon>Cimicomorpha</taxon>
        <taxon>Miridae</taxon>
        <taxon>Mirini</taxon>
        <taxon>Apolygus</taxon>
    </lineage>
</organism>
<dbReference type="Proteomes" id="UP000466442">
    <property type="component" value="Linkage Group LG9"/>
</dbReference>
<keyword evidence="1" id="KW-0812">Transmembrane</keyword>
<feature type="transmembrane region" description="Helical" evidence="1">
    <location>
        <begin position="91"/>
        <end position="114"/>
    </location>
</feature>